<dbReference type="Pfam" id="PF13707">
    <property type="entry name" value="RloB"/>
    <property type="match status" value="1"/>
</dbReference>
<dbReference type="Proteomes" id="UP000718630">
    <property type="component" value="Unassembled WGS sequence"/>
</dbReference>
<name>A0A929MXZ6_9ACTO</name>
<evidence type="ECO:0000313" key="1">
    <source>
        <dbReference type="EMBL" id="MBF0939279.1"/>
    </source>
</evidence>
<comment type="caution">
    <text evidence="1">The sequence shown here is derived from an EMBL/GenBank/DDBJ whole genome shotgun (WGS) entry which is preliminary data.</text>
</comment>
<dbReference type="AlphaFoldDB" id="A0A929MXZ6"/>
<protein>
    <submittedName>
        <fullName evidence="1">RloB domain-containing protein</fullName>
    </submittedName>
</protein>
<dbReference type="InterPro" id="IPR025591">
    <property type="entry name" value="RloB"/>
</dbReference>
<accession>A0A929MXZ6</accession>
<organism evidence="1 2">
    <name type="scientific">Schaalia georgiae</name>
    <dbReference type="NCBI Taxonomy" id="52768"/>
    <lineage>
        <taxon>Bacteria</taxon>
        <taxon>Bacillati</taxon>
        <taxon>Actinomycetota</taxon>
        <taxon>Actinomycetes</taxon>
        <taxon>Actinomycetales</taxon>
        <taxon>Actinomycetaceae</taxon>
        <taxon>Schaalia</taxon>
    </lineage>
</organism>
<proteinExistence type="predicted"/>
<sequence>MGSRRSRPRKQKKPQYRRYLVVTEGVTEREYLERLRQRIRSRHVALDIKVGGGEPSRVLKECRKALRAEKYDGAVIVVDVDQHAALDAVLTECRSSGITAIVTNPCFELWLLWHSEDHHAHINPKKAGERLKSHKHGSGRDGKHLAKEFPIEGYTAAADRAHRAWNGLAVNERGPNPSSAMPWLIDLLENGPQE</sequence>
<dbReference type="EMBL" id="JABZFZ010000003">
    <property type="protein sequence ID" value="MBF0939279.1"/>
    <property type="molecule type" value="Genomic_DNA"/>
</dbReference>
<evidence type="ECO:0000313" key="2">
    <source>
        <dbReference type="Proteomes" id="UP000718630"/>
    </source>
</evidence>
<gene>
    <name evidence="1" type="ORF">HXK03_00165</name>
</gene>
<reference evidence="1" key="1">
    <citation type="submission" date="2020-04" db="EMBL/GenBank/DDBJ databases">
        <title>Deep metagenomics examines the oral microbiome during advanced dental caries in children, revealing novel taxa and co-occurrences with host molecules.</title>
        <authorList>
            <person name="Baker J.L."/>
            <person name="Morton J.T."/>
            <person name="Dinis M."/>
            <person name="Alvarez R."/>
            <person name="Tran N.C."/>
            <person name="Knight R."/>
            <person name="Edlund A."/>
        </authorList>
    </citation>
    <scope>NUCLEOTIDE SEQUENCE</scope>
    <source>
        <strain evidence="1">JCVI_32_bin.64</strain>
    </source>
</reference>